<feature type="binding site" evidence="10">
    <location>
        <position position="43"/>
    </location>
    <ligand>
        <name>CTP</name>
        <dbReference type="ChEBI" id="CHEBI:37563"/>
    </ligand>
</feature>
<dbReference type="KEGG" id="naer:MJ1_0520"/>
<dbReference type="InterPro" id="IPR015329">
    <property type="entry name" value="tRNA_NucTransf2"/>
</dbReference>
<evidence type="ECO:0000313" key="14">
    <source>
        <dbReference type="EMBL" id="BBL45673.1"/>
    </source>
</evidence>
<dbReference type="EC" id="2.7.7.72" evidence="10"/>
<reference evidence="15" key="1">
    <citation type="journal article" date="2022" name="Int. J. Syst. Evol. Microbiol.">
        <title>Nanobdella aerobiophila gen. nov., sp. nov., a thermoacidophilic, obligate ectosymbiotic archaeon, and proposal of Nanobdellaceae fam. nov., Nanobdellales ord. nov. and Nanobdellia class. nov.</title>
        <authorList>
            <person name="Kato S."/>
            <person name="Ogasawara A."/>
            <person name="Itoh T."/>
            <person name="Sakai H.D."/>
            <person name="Shimizu M."/>
            <person name="Yuki M."/>
            <person name="Kaneko M."/>
            <person name="Takashina T."/>
            <person name="Ohkuma M."/>
        </authorList>
    </citation>
    <scope>NUCLEOTIDE SEQUENCE [LARGE SCALE GENOMIC DNA]</scope>
    <source>
        <strain evidence="15">MJ1</strain>
    </source>
</reference>
<evidence type="ECO:0000256" key="2">
    <source>
        <dbReference type="ARBA" id="ARBA00022694"/>
    </source>
</evidence>
<comment type="function">
    <text evidence="10">Catalyzes the addition and repair of the essential 3'-terminal CCA sequence in tRNAs without using a nucleic acid template. Adds these three nucleotides in the order of C, C, and A to the tRNA nucleotide-73, using CTP and ATP as substrates and producing inorganic pyrophosphate. tRNA 3'-terminal CCA addition is required both for tRNA processing and repair. Also involved in tRNA surveillance by mediating tandem CCA addition to generate a CCACCA at the 3' terminus of unstable tRNAs. While stable tRNAs receive only 3'-terminal CCA, unstable tRNAs are marked with CCACCA and rapidly degraded.</text>
</comment>
<dbReference type="InterPro" id="IPR002934">
    <property type="entry name" value="Polymerase_NTP_transf_dom"/>
</dbReference>
<feature type="binding site" evidence="10">
    <location>
        <position position="102"/>
    </location>
    <ligand>
        <name>Mg(2+)</name>
        <dbReference type="ChEBI" id="CHEBI:18420"/>
    </ligand>
</feature>
<feature type="binding site" evidence="10">
    <location>
        <position position="146"/>
    </location>
    <ligand>
        <name>ATP</name>
        <dbReference type="ChEBI" id="CHEBI:30616"/>
    </ligand>
</feature>
<dbReference type="GeneID" id="74568467"/>
<evidence type="ECO:0000259" key="13">
    <source>
        <dbReference type="Pfam" id="PF21133"/>
    </source>
</evidence>
<evidence type="ECO:0000259" key="12">
    <source>
        <dbReference type="Pfam" id="PF09249"/>
    </source>
</evidence>
<evidence type="ECO:0000256" key="3">
    <source>
        <dbReference type="ARBA" id="ARBA00022695"/>
    </source>
</evidence>
<feature type="domain" description="CCA-adding enzyme C-terminal" evidence="13">
    <location>
        <begin position="339"/>
        <end position="400"/>
    </location>
</feature>
<comment type="subunit">
    <text evidence="10">Homodimer.</text>
</comment>
<dbReference type="PIRSF" id="PIRSF005335">
    <property type="entry name" value="CCA_arch"/>
    <property type="match status" value="1"/>
</dbReference>
<evidence type="ECO:0000313" key="15">
    <source>
        <dbReference type="Proteomes" id="UP001055553"/>
    </source>
</evidence>
<keyword evidence="2 10" id="KW-0819">tRNA processing</keyword>
<feature type="binding site" evidence="10">
    <location>
        <position position="125"/>
    </location>
    <ligand>
        <name>ATP</name>
        <dbReference type="ChEBI" id="CHEBI:30616"/>
    </ligand>
</feature>
<sequence length="423" mass="50808">MDLNKILNNIKPTEEDKKRVYNIINKFFNILKSNDLEPILGGSFAKDTWIKTDFDIDTFILFENEENMKKLENILKKENFNYEKIKGSRDYFRVLYEGYIFELVPILKIKNIEDAKNTTDLSPFHVIYVLDKIKNTDMNDQIRLMKLFMKNIGVYGAESYIRGFSGYATEIITIYYKSFLNSIQNIDRWFPKVVIDIENYYRNIDEIKKNLTKDKLKSPVIIIDPTNKYRNIGASISIQKFSELIFYSRLFLNSDNKEEFFNKKFIKDYKDIENLTNKYNLNFLYINIEGNSNNKDIKFSKSLSLFLYIKKLISDFGIKIFNYYYNFDRDTFNGYILYYNNKLPEYEIKMGPLVWERNFFEKFYNKHKNEELIIRNGKICSITKRELNDIDDIIKYILTKYKNKIKQKSSKIYIKVNNKEFIL</sequence>
<feature type="binding site" evidence="10">
    <location>
        <position position="43"/>
    </location>
    <ligand>
        <name>ATP</name>
        <dbReference type="ChEBI" id="CHEBI:30616"/>
    </ligand>
</feature>
<dbReference type="NCBIfam" id="TIGR03671">
    <property type="entry name" value="cca_archaeal"/>
    <property type="match status" value="1"/>
</dbReference>
<dbReference type="GO" id="GO:0042245">
    <property type="term" value="P:RNA repair"/>
    <property type="evidence" value="ECO:0007669"/>
    <property type="project" value="UniProtKB-KW"/>
</dbReference>
<dbReference type="GO" id="GO:0001680">
    <property type="term" value="P:tRNA 3'-terminal CCA addition"/>
    <property type="evidence" value="ECO:0007669"/>
    <property type="project" value="UniProtKB-UniRule"/>
</dbReference>
<comment type="miscellaneous">
    <text evidence="10">A single active site specifically recognizes both ATP and CTP and is responsible for their addition.</text>
</comment>
<dbReference type="InterPro" id="IPR043519">
    <property type="entry name" value="NT_sf"/>
</dbReference>
<keyword evidence="4 10" id="KW-0479">Metal-binding</keyword>
<keyword evidence="8 10" id="KW-0460">Magnesium</keyword>
<keyword evidence="9 10" id="KW-0694">RNA-binding</keyword>
<organism evidence="14 15">
    <name type="scientific">Nanobdella aerobiophila</name>
    <dbReference type="NCBI Taxonomy" id="2586965"/>
    <lineage>
        <taxon>Archaea</taxon>
        <taxon>Nanobdellota</taxon>
        <taxon>Nanobdellia</taxon>
        <taxon>Nanobdellales</taxon>
        <taxon>Nanobdellaceae</taxon>
        <taxon>Nanobdella</taxon>
    </lineage>
</organism>
<dbReference type="GO" id="GO:0005524">
    <property type="term" value="F:ATP binding"/>
    <property type="evidence" value="ECO:0007669"/>
    <property type="project" value="UniProtKB-UniRule"/>
</dbReference>
<keyword evidence="5 10" id="KW-0547">Nucleotide-binding</keyword>
<dbReference type="EMBL" id="AP019769">
    <property type="protein sequence ID" value="BBL45673.1"/>
    <property type="molecule type" value="Genomic_DNA"/>
</dbReference>
<feature type="binding site" evidence="10">
    <location>
        <position position="125"/>
    </location>
    <ligand>
        <name>CTP</name>
        <dbReference type="ChEBI" id="CHEBI:37563"/>
    </ligand>
</feature>
<dbReference type="Pfam" id="PF09249">
    <property type="entry name" value="tRNA_NucTransf2"/>
    <property type="match status" value="1"/>
</dbReference>
<evidence type="ECO:0000256" key="7">
    <source>
        <dbReference type="ARBA" id="ARBA00022840"/>
    </source>
</evidence>
<dbReference type="GO" id="GO:0004810">
    <property type="term" value="F:CCA tRNA nucleotidyltransferase activity"/>
    <property type="evidence" value="ECO:0007669"/>
    <property type="project" value="UniProtKB-UniRule"/>
</dbReference>
<evidence type="ECO:0000259" key="11">
    <source>
        <dbReference type="Pfam" id="PF01909"/>
    </source>
</evidence>
<comment type="cofactor">
    <cofactor evidence="10">
        <name>Mg(2+)</name>
        <dbReference type="ChEBI" id="CHEBI:18420"/>
    </cofactor>
</comment>
<dbReference type="CDD" id="cd05400">
    <property type="entry name" value="NT_2-5OAS_ClassI-CCAase"/>
    <property type="match status" value="1"/>
</dbReference>
<dbReference type="SUPFAM" id="SSF55003">
    <property type="entry name" value="PAP/Archaeal CCA-adding enzyme, C-terminal domain"/>
    <property type="match status" value="1"/>
</dbReference>
<evidence type="ECO:0000256" key="5">
    <source>
        <dbReference type="ARBA" id="ARBA00022741"/>
    </source>
</evidence>
<dbReference type="HAMAP" id="MF_01264">
    <property type="entry name" value="CCA_arch"/>
    <property type="match status" value="1"/>
</dbReference>
<name>A0A915SCU3_9ARCH</name>
<comment type="similarity">
    <text evidence="10">Belongs to the tRNA nucleotidyltransferase/poly(A) polymerase family. Archaeal CCA-adding enzyme subfamily.</text>
</comment>
<evidence type="ECO:0000256" key="10">
    <source>
        <dbReference type="HAMAP-Rule" id="MF_01264"/>
    </source>
</evidence>
<evidence type="ECO:0000256" key="8">
    <source>
        <dbReference type="ARBA" id="ARBA00022842"/>
    </source>
</evidence>
<keyword evidence="7 10" id="KW-0067">ATP-binding</keyword>
<protein>
    <recommendedName>
        <fullName evidence="10">CCA-adding enzyme</fullName>
        <ecNumber evidence="10">2.7.7.72</ecNumber>
    </recommendedName>
    <alternativeName>
        <fullName evidence="10">CCA tRNA nucleotidyltransferase</fullName>
    </alternativeName>
    <alternativeName>
        <fullName evidence="10">tRNA CCA-pyrophosphorylase</fullName>
    </alternativeName>
    <alternativeName>
        <fullName evidence="10">tRNA adenylyl-/cytidylyl- transferase</fullName>
    </alternativeName>
    <alternativeName>
        <fullName evidence="10">tRNA nucleotidyltransferase</fullName>
    </alternativeName>
    <alternativeName>
        <fullName evidence="10">tRNA-NT</fullName>
    </alternativeName>
</protein>
<accession>A0A915SCU3</accession>
<evidence type="ECO:0000256" key="4">
    <source>
        <dbReference type="ARBA" id="ARBA00022723"/>
    </source>
</evidence>
<dbReference type="InterPro" id="IPR011068">
    <property type="entry name" value="NuclTrfase_I-like_C"/>
</dbReference>
<dbReference type="InterPro" id="IPR042090">
    <property type="entry name" value="CCA_tRNA_nucleotrans_2"/>
</dbReference>
<dbReference type="PANTHER" id="PTHR39643">
    <property type="entry name" value="CCA-ADDING ENZYME"/>
    <property type="match status" value="1"/>
</dbReference>
<dbReference type="InterPro" id="IPR048833">
    <property type="entry name" value="CAA_C"/>
</dbReference>
<dbReference type="Pfam" id="PF01909">
    <property type="entry name" value="NTP_transf_2"/>
    <property type="match status" value="1"/>
</dbReference>
<comment type="catalytic activity">
    <reaction evidence="10">
        <text>a tRNA precursor + 2 CTP + ATP = a tRNA with a 3' CCA end + 3 diphosphate</text>
        <dbReference type="Rhea" id="RHEA:14433"/>
        <dbReference type="Rhea" id="RHEA-COMP:10465"/>
        <dbReference type="Rhea" id="RHEA-COMP:10468"/>
        <dbReference type="ChEBI" id="CHEBI:30616"/>
        <dbReference type="ChEBI" id="CHEBI:33019"/>
        <dbReference type="ChEBI" id="CHEBI:37563"/>
        <dbReference type="ChEBI" id="CHEBI:74896"/>
        <dbReference type="ChEBI" id="CHEBI:83071"/>
        <dbReference type="EC" id="2.7.7.72"/>
    </reaction>
</comment>
<proteinExistence type="inferred from homology"/>
<dbReference type="GO" id="GO:0000049">
    <property type="term" value="F:tRNA binding"/>
    <property type="evidence" value="ECO:0007669"/>
    <property type="project" value="UniProtKB-UniRule"/>
</dbReference>
<feature type="binding site" evidence="10">
    <location>
        <position position="155"/>
    </location>
    <ligand>
        <name>ATP</name>
        <dbReference type="ChEBI" id="CHEBI:30616"/>
    </ligand>
</feature>
<dbReference type="Gene3D" id="1.10.1410.30">
    <property type="entry name" value="CCA tRNA nucleotidyltransferase, domain 2"/>
    <property type="match status" value="1"/>
</dbReference>
<keyword evidence="15" id="KW-1185">Reference proteome</keyword>
<dbReference type="GO" id="GO:0000287">
    <property type="term" value="F:magnesium ion binding"/>
    <property type="evidence" value="ECO:0007669"/>
    <property type="project" value="UniProtKB-UniRule"/>
</dbReference>
<dbReference type="AlphaFoldDB" id="A0A915SCU3"/>
<evidence type="ECO:0000256" key="9">
    <source>
        <dbReference type="ARBA" id="ARBA00022884"/>
    </source>
</evidence>
<keyword evidence="6 10" id="KW-0692">RNA repair</keyword>
<dbReference type="InterPro" id="IPR008229">
    <property type="entry name" value="CCA-adding_arc"/>
</dbReference>
<keyword evidence="3 10" id="KW-0548">Nucleotidyltransferase</keyword>
<comment type="catalytic activity">
    <reaction evidence="10">
        <text>a tRNA with a 3' CCA end + 2 CTP + ATP = a tRNA with a 3' CCACCA end + 3 diphosphate</text>
        <dbReference type="Rhea" id="RHEA:76235"/>
        <dbReference type="Rhea" id="RHEA-COMP:10468"/>
        <dbReference type="Rhea" id="RHEA-COMP:18655"/>
        <dbReference type="ChEBI" id="CHEBI:30616"/>
        <dbReference type="ChEBI" id="CHEBI:33019"/>
        <dbReference type="ChEBI" id="CHEBI:37563"/>
        <dbReference type="ChEBI" id="CHEBI:83071"/>
        <dbReference type="ChEBI" id="CHEBI:195187"/>
    </reaction>
</comment>
<gene>
    <name evidence="10" type="primary">cca</name>
    <name evidence="14" type="ORF">MJ1_0520</name>
</gene>
<dbReference type="PANTHER" id="PTHR39643:SF1">
    <property type="entry name" value="CCA-ADDING ENZYME"/>
    <property type="match status" value="1"/>
</dbReference>
<feature type="binding site" evidence="10">
    <location>
        <position position="46"/>
    </location>
    <ligand>
        <name>CTP</name>
        <dbReference type="ChEBI" id="CHEBI:37563"/>
    </ligand>
</feature>
<dbReference type="Proteomes" id="UP001055553">
    <property type="component" value="Chromosome"/>
</dbReference>
<dbReference type="InterPro" id="IPR006116">
    <property type="entry name" value="NT_2-5OAS_ClassI-CCAase"/>
</dbReference>
<dbReference type="RefSeq" id="WP_258392988.1">
    <property type="nucleotide sequence ID" value="NZ_AP019769.1"/>
</dbReference>
<evidence type="ECO:0000256" key="6">
    <source>
        <dbReference type="ARBA" id="ARBA00022800"/>
    </source>
</evidence>
<keyword evidence="1 10" id="KW-0808">Transferase</keyword>
<dbReference type="Pfam" id="PF21133">
    <property type="entry name" value="CAA_C"/>
    <property type="match status" value="1"/>
</dbReference>
<feature type="binding site" evidence="10">
    <location>
        <position position="146"/>
    </location>
    <ligand>
        <name>CTP</name>
        <dbReference type="ChEBI" id="CHEBI:37563"/>
    </ligand>
</feature>
<feature type="binding site" evidence="10">
    <location>
        <position position="46"/>
    </location>
    <ligand>
        <name>ATP</name>
        <dbReference type="ChEBI" id="CHEBI:30616"/>
    </ligand>
</feature>
<dbReference type="SUPFAM" id="SSF81301">
    <property type="entry name" value="Nucleotidyltransferase"/>
    <property type="match status" value="1"/>
</dbReference>
<feature type="binding site" evidence="10">
    <location>
        <position position="57"/>
    </location>
    <ligand>
        <name>Mg(2+)</name>
        <dbReference type="ChEBI" id="CHEBI:18420"/>
    </ligand>
</feature>
<evidence type="ECO:0000256" key="1">
    <source>
        <dbReference type="ARBA" id="ARBA00022679"/>
    </source>
</evidence>
<feature type="domain" description="tRNA nucleotidyltransferase substrate binding" evidence="12">
    <location>
        <begin position="140"/>
        <end position="260"/>
    </location>
</feature>
<feature type="domain" description="Polymerase nucleotidyl transferase" evidence="11">
    <location>
        <begin position="25"/>
        <end position="93"/>
    </location>
</feature>
<dbReference type="Gene3D" id="3.30.460.10">
    <property type="entry name" value="Beta Polymerase, domain 2"/>
    <property type="match status" value="1"/>
</dbReference>
<feature type="binding site" evidence="10">
    <location>
        <position position="155"/>
    </location>
    <ligand>
        <name>CTP</name>
        <dbReference type="ChEBI" id="CHEBI:37563"/>
    </ligand>
</feature>
<dbReference type="SUPFAM" id="SSF81631">
    <property type="entry name" value="PAP/OAS1 substrate-binding domain"/>
    <property type="match status" value="1"/>
</dbReference>
<feature type="binding site" evidence="10">
    <location>
        <position position="55"/>
    </location>
    <ligand>
        <name>Mg(2+)</name>
        <dbReference type="ChEBI" id="CHEBI:18420"/>
    </ligand>
</feature>